<dbReference type="PROSITE" id="PS00798">
    <property type="entry name" value="ALDOKETO_REDUCTASE_1"/>
    <property type="match status" value="1"/>
</dbReference>
<name>A0A1X0RAC2_RHIZD</name>
<dbReference type="Pfam" id="PF00248">
    <property type="entry name" value="Aldo_ket_red"/>
    <property type="match status" value="1"/>
</dbReference>
<evidence type="ECO:0000256" key="1">
    <source>
        <dbReference type="ARBA" id="ARBA00007905"/>
    </source>
</evidence>
<dbReference type="InterPro" id="IPR036812">
    <property type="entry name" value="NAD(P)_OxRdtase_dom_sf"/>
</dbReference>
<dbReference type="SUPFAM" id="SSF51430">
    <property type="entry name" value="NAD(P)-linked oxidoreductase"/>
    <property type="match status" value="1"/>
</dbReference>
<protein>
    <submittedName>
        <fullName evidence="7">Aldo/keto reductase</fullName>
    </submittedName>
</protein>
<reference evidence="7" key="1">
    <citation type="journal article" date="2016" name="Proc. Natl. Acad. Sci. U.S.A.">
        <title>Lipid metabolic changes in an early divergent fungus govern the establishment of a mutualistic symbiosis with endobacteria.</title>
        <authorList>
            <person name="Lastovetsky O.A."/>
            <person name="Gaspar M.L."/>
            <person name="Mondo S.J."/>
            <person name="LaButti K.M."/>
            <person name="Sandor L."/>
            <person name="Grigoriev I.V."/>
            <person name="Henry S.A."/>
            <person name="Pawlowska T.E."/>
        </authorList>
    </citation>
    <scope>NUCLEOTIDE SEQUENCE [LARGE SCALE GENOMIC DNA]</scope>
    <source>
        <strain evidence="7">ATCC 52814</strain>
    </source>
</reference>
<evidence type="ECO:0000259" key="6">
    <source>
        <dbReference type="Pfam" id="PF00248"/>
    </source>
</evidence>
<feature type="non-terminal residue" evidence="7">
    <location>
        <position position="1"/>
    </location>
</feature>
<dbReference type="EMBL" id="KV921882">
    <property type="protein sequence ID" value="ORE08934.1"/>
    <property type="molecule type" value="Genomic_DNA"/>
</dbReference>
<evidence type="ECO:0000256" key="2">
    <source>
        <dbReference type="ARBA" id="ARBA00023002"/>
    </source>
</evidence>
<feature type="binding site" evidence="4">
    <location>
        <position position="109"/>
    </location>
    <ligand>
        <name>substrate</name>
    </ligand>
</feature>
<evidence type="ECO:0000313" key="7">
    <source>
        <dbReference type="EMBL" id="ORE08934.1"/>
    </source>
</evidence>
<dbReference type="VEuPathDB" id="FungiDB:BCV72DRAFT_271106"/>
<dbReference type="GO" id="GO:0016491">
    <property type="term" value="F:oxidoreductase activity"/>
    <property type="evidence" value="ECO:0007669"/>
    <property type="project" value="UniProtKB-KW"/>
</dbReference>
<dbReference type="InterPro" id="IPR023210">
    <property type="entry name" value="NADP_OxRdtase_dom"/>
</dbReference>
<dbReference type="Proteomes" id="UP000242414">
    <property type="component" value="Unassembled WGS sequence"/>
</dbReference>
<dbReference type="PRINTS" id="PR00069">
    <property type="entry name" value="ALDKETRDTASE"/>
</dbReference>
<dbReference type="InterPro" id="IPR018170">
    <property type="entry name" value="Aldo/ket_reductase_CS"/>
</dbReference>
<dbReference type="PIRSF" id="PIRSF000097">
    <property type="entry name" value="AKR"/>
    <property type="match status" value="1"/>
</dbReference>
<dbReference type="FunFam" id="3.20.20.100:FF:000007">
    <property type="entry name" value="NAD(P)H-dependent D-xylose reductase xyl1"/>
    <property type="match status" value="1"/>
</dbReference>
<dbReference type="PANTHER" id="PTHR11732">
    <property type="entry name" value="ALDO/KETO REDUCTASE"/>
    <property type="match status" value="1"/>
</dbReference>
<evidence type="ECO:0000256" key="3">
    <source>
        <dbReference type="PIRSR" id="PIRSR000097-1"/>
    </source>
</evidence>
<keyword evidence="2" id="KW-0560">Oxidoreductase</keyword>
<organism evidence="7">
    <name type="scientific">Rhizopus microsporus var. microsporus</name>
    <dbReference type="NCBI Taxonomy" id="86635"/>
    <lineage>
        <taxon>Eukaryota</taxon>
        <taxon>Fungi</taxon>
        <taxon>Fungi incertae sedis</taxon>
        <taxon>Mucoromycota</taxon>
        <taxon>Mucoromycotina</taxon>
        <taxon>Mucoromycetes</taxon>
        <taxon>Mucorales</taxon>
        <taxon>Mucorineae</taxon>
        <taxon>Rhizopodaceae</taxon>
        <taxon>Rhizopus</taxon>
    </lineage>
</organism>
<dbReference type="InterPro" id="IPR020471">
    <property type="entry name" value="AKR"/>
</dbReference>
<feature type="active site" description="Proton donor" evidence="3">
    <location>
        <position position="51"/>
    </location>
</feature>
<comment type="similarity">
    <text evidence="1">Belongs to the aldo/keto reductase family.</text>
</comment>
<accession>A0A1X0RAC2</accession>
<evidence type="ECO:0000256" key="5">
    <source>
        <dbReference type="PIRSR" id="PIRSR000097-3"/>
    </source>
</evidence>
<evidence type="ECO:0000256" key="4">
    <source>
        <dbReference type="PIRSR" id="PIRSR000097-2"/>
    </source>
</evidence>
<dbReference type="Gene3D" id="3.20.20.100">
    <property type="entry name" value="NADP-dependent oxidoreductase domain"/>
    <property type="match status" value="1"/>
</dbReference>
<feature type="domain" description="NADP-dependent oxidoreductase" evidence="6">
    <location>
        <begin position="18"/>
        <end position="277"/>
    </location>
</feature>
<feature type="site" description="Lowers pKa of active site Tyr" evidence="5">
    <location>
        <position position="76"/>
    </location>
</feature>
<sequence length="301" mass="33887">MSLGRTLKLNTGATIPALGLGTWQAKPNEVYHAVIAALEAGYRHIDAAFIYGNEKEVGQAIKDSKVPREEIFVTTKLWNTSHRPEDVEKALQVSLENLQLDYLDLYLMHWPVAFKPGKENVPKDADGNIQFDDVDFTETYAAMEKLVGDRVRAIGVSNFNIAKLEKLAKTQKIVPAVNQIELHPFLPQDELVKYCHDHGIVVTAYSPLGSTGSPFLKDEKIAKIAEKYNATPAQVLISWGIQRGYSVIPKSVNPDRIASNFKDLELKQEDFDELNTLVHQQKANRLIDPYNFWGVDVFEEH</sequence>
<dbReference type="OrthoDB" id="416253at2759"/>
<dbReference type="AlphaFoldDB" id="A0A1X0RAC2"/>
<proteinExistence type="inferred from homology"/>
<gene>
    <name evidence="7" type="ORF">BCV72DRAFT_271106</name>
</gene>